<name>A0A414ZRC0_9FIRM</name>
<sequence length="367" mass="41410">MKDITCFSANVLAQFDNKYDNMLEFNSLMMDASNSVYEKYSKEDTQTILRKQFDKILGLNFKEANSMKRRQAWRDHNKEIATLIEDVIADKMNSGWNTANARFMEYVDERNIAEGDANEFFVEDNSLLTVSKFAGNHHDLIRSSVKPGKAFSIDTSFYGVKVYTDFVLFQTGKVDFAALVDKMYKSIEENRYAALYTAFMGMDASLPTDMILQTAVSESTKDSIIAQIEAVAAATGKDVILVGTRPAIQKLQGTVNYNMFSDSMKDERNQNGILGNWEGYECLPLARVNKAGTRENVFSAEDQKKIFILPVDPEFKPIKRVNEGDVMYYETGMDGLKKDMTVDAEVVYQEGIGVVINELFGEIKITA</sequence>
<protein>
    <recommendedName>
        <fullName evidence="3">Phage major capsid protein</fullName>
    </recommendedName>
</protein>
<reference evidence="1 2" key="1">
    <citation type="submission" date="2018-08" db="EMBL/GenBank/DDBJ databases">
        <title>A genome reference for cultivated species of the human gut microbiota.</title>
        <authorList>
            <person name="Zou Y."/>
            <person name="Xue W."/>
            <person name="Luo G."/>
        </authorList>
    </citation>
    <scope>NUCLEOTIDE SEQUENCE [LARGE SCALE GENOMIC DNA]</scope>
    <source>
        <strain evidence="1 2">AM16-11</strain>
    </source>
</reference>
<accession>A0A414ZRC0</accession>
<organism evidence="1 2">
    <name type="scientific">Agathobacter rectalis</name>
    <dbReference type="NCBI Taxonomy" id="39491"/>
    <lineage>
        <taxon>Bacteria</taxon>
        <taxon>Bacillati</taxon>
        <taxon>Bacillota</taxon>
        <taxon>Clostridia</taxon>
        <taxon>Lachnospirales</taxon>
        <taxon>Lachnospiraceae</taxon>
        <taxon>Agathobacter</taxon>
    </lineage>
</organism>
<evidence type="ECO:0008006" key="3">
    <source>
        <dbReference type="Google" id="ProtNLM"/>
    </source>
</evidence>
<dbReference type="AlphaFoldDB" id="A0A414ZRC0"/>
<evidence type="ECO:0000313" key="1">
    <source>
        <dbReference type="EMBL" id="RHI25811.1"/>
    </source>
</evidence>
<comment type="caution">
    <text evidence="1">The sequence shown here is derived from an EMBL/GenBank/DDBJ whole genome shotgun (WGS) entry which is preliminary data.</text>
</comment>
<gene>
    <name evidence="1" type="ORF">DW172_03800</name>
</gene>
<dbReference type="EMBL" id="QRKN01000001">
    <property type="protein sequence ID" value="RHI25811.1"/>
    <property type="molecule type" value="Genomic_DNA"/>
</dbReference>
<dbReference type="RefSeq" id="WP_118257287.1">
    <property type="nucleotide sequence ID" value="NZ_QRKN01000001.1"/>
</dbReference>
<dbReference type="Proteomes" id="UP000285865">
    <property type="component" value="Unassembled WGS sequence"/>
</dbReference>
<proteinExistence type="predicted"/>
<evidence type="ECO:0000313" key="2">
    <source>
        <dbReference type="Proteomes" id="UP000285865"/>
    </source>
</evidence>